<comment type="caution">
    <text evidence="5">The sequence shown here is derived from an EMBL/GenBank/DDBJ whole genome shotgun (WGS) entry which is preliminary data.</text>
</comment>
<dbReference type="InterPro" id="IPR017871">
    <property type="entry name" value="ABC_transporter-like_CS"/>
</dbReference>
<dbReference type="InterPro" id="IPR012340">
    <property type="entry name" value="NA-bd_OB-fold"/>
</dbReference>
<reference evidence="5" key="1">
    <citation type="submission" date="2020-07" db="EMBL/GenBank/DDBJ databases">
        <title>Huge and variable diversity of episymbiotic CPR bacteria and DPANN archaea in groundwater ecosystems.</title>
        <authorList>
            <person name="He C.Y."/>
            <person name="Keren R."/>
            <person name="Whittaker M."/>
            <person name="Farag I.F."/>
            <person name="Doudna J."/>
            <person name="Cate J.H.D."/>
            <person name="Banfield J.F."/>
        </authorList>
    </citation>
    <scope>NUCLEOTIDE SEQUENCE</scope>
    <source>
        <strain evidence="5">NC_groundwater_717_Ag_S-0.2um_59_8</strain>
    </source>
</reference>
<dbReference type="InterPro" id="IPR027417">
    <property type="entry name" value="P-loop_NTPase"/>
</dbReference>
<dbReference type="PANTHER" id="PTHR42781">
    <property type="entry name" value="SPERMIDINE/PUTRESCINE IMPORT ATP-BINDING PROTEIN POTA"/>
    <property type="match status" value="1"/>
</dbReference>
<dbReference type="GO" id="GO:0016887">
    <property type="term" value="F:ATP hydrolysis activity"/>
    <property type="evidence" value="ECO:0007669"/>
    <property type="project" value="InterPro"/>
</dbReference>
<name>A0A932GNZ1_UNCTE</name>
<dbReference type="AlphaFoldDB" id="A0A932GNZ1"/>
<dbReference type="InterPro" id="IPR013611">
    <property type="entry name" value="Transp-assoc_OB_typ2"/>
</dbReference>
<dbReference type="InterPro" id="IPR003593">
    <property type="entry name" value="AAA+_ATPase"/>
</dbReference>
<keyword evidence="1" id="KW-0813">Transport</keyword>
<keyword evidence="2" id="KW-0547">Nucleotide-binding</keyword>
<dbReference type="EMBL" id="JACPSX010000109">
    <property type="protein sequence ID" value="MBI3014653.1"/>
    <property type="molecule type" value="Genomic_DNA"/>
</dbReference>
<organism evidence="5 6">
    <name type="scientific">Tectimicrobiota bacterium</name>
    <dbReference type="NCBI Taxonomy" id="2528274"/>
    <lineage>
        <taxon>Bacteria</taxon>
        <taxon>Pseudomonadati</taxon>
        <taxon>Nitrospinota/Tectimicrobiota group</taxon>
        <taxon>Candidatus Tectimicrobiota</taxon>
    </lineage>
</organism>
<dbReference type="SUPFAM" id="SSF50331">
    <property type="entry name" value="MOP-like"/>
    <property type="match status" value="1"/>
</dbReference>
<evidence type="ECO:0000259" key="4">
    <source>
        <dbReference type="PROSITE" id="PS50893"/>
    </source>
</evidence>
<keyword evidence="3 5" id="KW-0067">ATP-binding</keyword>
<proteinExistence type="predicted"/>
<dbReference type="FunFam" id="3.40.50.300:FF:000042">
    <property type="entry name" value="Maltose/maltodextrin ABC transporter, ATP-binding protein"/>
    <property type="match status" value="1"/>
</dbReference>
<dbReference type="PANTHER" id="PTHR42781:SF4">
    <property type="entry name" value="SPERMIDINE_PUTRESCINE IMPORT ATP-BINDING PROTEIN POTA"/>
    <property type="match status" value="1"/>
</dbReference>
<protein>
    <submittedName>
        <fullName evidence="5">ABC transporter ATP-binding protein</fullName>
    </submittedName>
</protein>
<evidence type="ECO:0000256" key="1">
    <source>
        <dbReference type="ARBA" id="ARBA00022448"/>
    </source>
</evidence>
<evidence type="ECO:0000256" key="2">
    <source>
        <dbReference type="ARBA" id="ARBA00022741"/>
    </source>
</evidence>
<dbReference type="GO" id="GO:0005524">
    <property type="term" value="F:ATP binding"/>
    <property type="evidence" value="ECO:0007669"/>
    <property type="project" value="UniProtKB-KW"/>
</dbReference>
<feature type="domain" description="ABC transporter" evidence="4">
    <location>
        <begin position="6"/>
        <end position="242"/>
    </location>
</feature>
<dbReference type="Gene3D" id="2.40.50.140">
    <property type="entry name" value="Nucleic acid-binding proteins"/>
    <property type="match status" value="1"/>
</dbReference>
<gene>
    <name evidence="5" type="ORF">HYY65_06255</name>
</gene>
<dbReference type="Gene3D" id="3.40.50.300">
    <property type="entry name" value="P-loop containing nucleotide triphosphate hydrolases"/>
    <property type="match status" value="1"/>
</dbReference>
<dbReference type="Proteomes" id="UP000741360">
    <property type="component" value="Unassembled WGS sequence"/>
</dbReference>
<dbReference type="InterPro" id="IPR008995">
    <property type="entry name" value="Mo/tungstate-bd_C_term_dom"/>
</dbReference>
<dbReference type="PROSITE" id="PS50893">
    <property type="entry name" value="ABC_TRANSPORTER_2"/>
    <property type="match status" value="1"/>
</dbReference>
<dbReference type="PROSITE" id="PS00211">
    <property type="entry name" value="ABC_TRANSPORTER_1"/>
    <property type="match status" value="1"/>
</dbReference>
<dbReference type="Pfam" id="PF00005">
    <property type="entry name" value="ABC_tran"/>
    <property type="match status" value="1"/>
</dbReference>
<dbReference type="SUPFAM" id="SSF52540">
    <property type="entry name" value="P-loop containing nucleoside triphosphate hydrolases"/>
    <property type="match status" value="1"/>
</dbReference>
<dbReference type="Pfam" id="PF08402">
    <property type="entry name" value="TOBE_2"/>
    <property type="match status" value="1"/>
</dbReference>
<dbReference type="InterPro" id="IPR003439">
    <property type="entry name" value="ABC_transporter-like_ATP-bd"/>
</dbReference>
<accession>A0A932GNZ1</accession>
<dbReference type="GO" id="GO:0140359">
    <property type="term" value="F:ABC-type transporter activity"/>
    <property type="evidence" value="ECO:0007669"/>
    <property type="project" value="UniProtKB-ARBA"/>
</dbReference>
<evidence type="ECO:0000313" key="5">
    <source>
        <dbReference type="EMBL" id="MBI3014653.1"/>
    </source>
</evidence>
<dbReference type="GO" id="GO:0043190">
    <property type="term" value="C:ATP-binding cassette (ABC) transporter complex"/>
    <property type="evidence" value="ECO:0007669"/>
    <property type="project" value="InterPro"/>
</dbReference>
<sequence length="363" mass="40023">MNDLILEVRALQKSYGRVMAVDSVSFDLCRGEVLALLGPSGCGKSTTLRLVAGLEEPEGGEIKIRGKTVASASRRVFVSAEKRNLGLVFQSYAIWPHMTVGKNIAYPLEIRGFPRAKIQEKVEEVLNLVGLGEFGMRRATQLSGGQQQRVALARALAYEPDILLLDEPLSNLDAKLRAEMRLQLKALQRRLGMTILYVTHDQVEAMSLANRVAVMRQGKIEQLGTPLEVYESPASFFVQSFVGRVLTLPVVLGSANGTVFQIDVTPDSISAHHDSSPNGNRVRLAIRPEDVTIEPLSDAISKNGIRGIVEDLIYCGDHIEYVLRVGETQLLFDTSKDTALERGQEVVLRMNAERVKTWPASDE</sequence>
<dbReference type="InterPro" id="IPR050093">
    <property type="entry name" value="ABC_SmlMolc_Importer"/>
</dbReference>
<dbReference type="Gene3D" id="2.40.50.100">
    <property type="match status" value="1"/>
</dbReference>
<evidence type="ECO:0000313" key="6">
    <source>
        <dbReference type="Proteomes" id="UP000741360"/>
    </source>
</evidence>
<evidence type="ECO:0000256" key="3">
    <source>
        <dbReference type="ARBA" id="ARBA00022840"/>
    </source>
</evidence>
<dbReference type="SMART" id="SM00382">
    <property type="entry name" value="AAA"/>
    <property type="match status" value="1"/>
</dbReference>